<evidence type="ECO:0000313" key="3">
    <source>
        <dbReference type="Proteomes" id="UP001218188"/>
    </source>
</evidence>
<dbReference type="AlphaFoldDB" id="A0AAD6S5N6"/>
<protein>
    <recommendedName>
        <fullName evidence="4">Transmembrane protein</fullName>
    </recommendedName>
</protein>
<comment type="caution">
    <text evidence="2">The sequence shown here is derived from an EMBL/GenBank/DDBJ whole genome shotgun (WGS) entry which is preliminary data.</text>
</comment>
<keyword evidence="3" id="KW-1185">Reference proteome</keyword>
<reference evidence="2" key="1">
    <citation type="submission" date="2023-03" db="EMBL/GenBank/DDBJ databases">
        <title>Massive genome expansion in bonnet fungi (Mycena s.s.) driven by repeated elements and novel gene families across ecological guilds.</title>
        <authorList>
            <consortium name="Lawrence Berkeley National Laboratory"/>
            <person name="Harder C.B."/>
            <person name="Miyauchi S."/>
            <person name="Viragh M."/>
            <person name="Kuo A."/>
            <person name="Thoen E."/>
            <person name="Andreopoulos B."/>
            <person name="Lu D."/>
            <person name="Skrede I."/>
            <person name="Drula E."/>
            <person name="Henrissat B."/>
            <person name="Morin E."/>
            <person name="Kohler A."/>
            <person name="Barry K."/>
            <person name="LaButti K."/>
            <person name="Morin E."/>
            <person name="Salamov A."/>
            <person name="Lipzen A."/>
            <person name="Mereny Z."/>
            <person name="Hegedus B."/>
            <person name="Baldrian P."/>
            <person name="Stursova M."/>
            <person name="Weitz H."/>
            <person name="Taylor A."/>
            <person name="Grigoriev I.V."/>
            <person name="Nagy L.G."/>
            <person name="Martin F."/>
            <person name="Kauserud H."/>
        </authorList>
    </citation>
    <scope>NUCLEOTIDE SEQUENCE</scope>
    <source>
        <strain evidence="2">CBHHK200</strain>
    </source>
</reference>
<organism evidence="2 3">
    <name type="scientific">Mycena alexandri</name>
    <dbReference type="NCBI Taxonomy" id="1745969"/>
    <lineage>
        <taxon>Eukaryota</taxon>
        <taxon>Fungi</taxon>
        <taxon>Dikarya</taxon>
        <taxon>Basidiomycota</taxon>
        <taxon>Agaricomycotina</taxon>
        <taxon>Agaricomycetes</taxon>
        <taxon>Agaricomycetidae</taxon>
        <taxon>Agaricales</taxon>
        <taxon>Marasmiineae</taxon>
        <taxon>Mycenaceae</taxon>
        <taxon>Mycena</taxon>
    </lineage>
</organism>
<evidence type="ECO:0000313" key="2">
    <source>
        <dbReference type="EMBL" id="KAJ7021017.1"/>
    </source>
</evidence>
<keyword evidence="1" id="KW-0812">Transmembrane</keyword>
<feature type="transmembrane region" description="Helical" evidence="1">
    <location>
        <begin position="117"/>
        <end position="141"/>
    </location>
</feature>
<keyword evidence="1" id="KW-1133">Transmembrane helix</keyword>
<name>A0AAD6S5N6_9AGAR</name>
<keyword evidence="1" id="KW-0472">Membrane</keyword>
<dbReference type="EMBL" id="JARJCM010000244">
    <property type="protein sequence ID" value="KAJ7021017.1"/>
    <property type="molecule type" value="Genomic_DNA"/>
</dbReference>
<evidence type="ECO:0000256" key="1">
    <source>
        <dbReference type="SAM" id="Phobius"/>
    </source>
</evidence>
<dbReference type="Proteomes" id="UP001218188">
    <property type="component" value="Unassembled WGS sequence"/>
</dbReference>
<proteinExistence type="predicted"/>
<sequence length="262" mass="27343">MTATDGSATAYLYQVVNNAKVVTANAAGVTTVTFPSTSARTIIASASGWIEPFDNGVAIECRFVDSDFGRCFQINGSTAVPTNSGAPITQVVQIAYPSSTSLPPPTSSSSSKHSIPVGAIVGAVIAVLVAGLGGLLACFILRRRRQSQRWEDEKNASRAFDAAVVESTNNRPPIVSGPQAELGIGRGPRKHQEVERFRAVASGSGSGGVSSVRTSDVGGSRVVSFQIASELPTSDLVQLLAQRVQLEERAAPPYALVERGDV</sequence>
<gene>
    <name evidence="2" type="ORF">C8F04DRAFT_1274258</name>
</gene>
<accession>A0AAD6S5N6</accession>
<evidence type="ECO:0008006" key="4">
    <source>
        <dbReference type="Google" id="ProtNLM"/>
    </source>
</evidence>